<dbReference type="InterPro" id="IPR035965">
    <property type="entry name" value="PAS-like_dom_sf"/>
</dbReference>
<evidence type="ECO:0000256" key="3">
    <source>
        <dbReference type="ARBA" id="ARBA00012438"/>
    </source>
</evidence>
<dbReference type="AlphaFoldDB" id="A0A7W7FYR7"/>
<dbReference type="GO" id="GO:0005886">
    <property type="term" value="C:plasma membrane"/>
    <property type="evidence" value="ECO:0007669"/>
    <property type="project" value="UniProtKB-SubCell"/>
</dbReference>
<evidence type="ECO:0000256" key="7">
    <source>
        <dbReference type="ARBA" id="ARBA00023012"/>
    </source>
</evidence>
<feature type="active site" evidence="8">
    <location>
        <position position="131"/>
    </location>
</feature>
<dbReference type="PANTHER" id="PTHR43547">
    <property type="entry name" value="TWO-COMPONENT HISTIDINE KINASE"/>
    <property type="match status" value="1"/>
</dbReference>
<keyword evidence="8" id="KW-0378">Hydrolase</keyword>
<dbReference type="Gene3D" id="1.10.287.130">
    <property type="match status" value="1"/>
</dbReference>
<dbReference type="InterPro" id="IPR036890">
    <property type="entry name" value="HATPase_C_sf"/>
</dbReference>
<keyword evidence="8" id="KW-0145">Chemotaxis</keyword>
<dbReference type="CDD" id="cd16922">
    <property type="entry name" value="HATPase_EvgS-ArcB-TorS-like"/>
    <property type="match status" value="1"/>
</dbReference>
<evidence type="ECO:0000313" key="13">
    <source>
        <dbReference type="EMBL" id="MBB4689934.1"/>
    </source>
</evidence>
<comment type="catalytic activity">
    <reaction evidence="1">
        <text>ATP + protein L-histidine = ADP + protein N-phospho-L-histidine.</text>
        <dbReference type="EC" id="2.7.13.3"/>
    </reaction>
</comment>
<evidence type="ECO:0000256" key="6">
    <source>
        <dbReference type="ARBA" id="ARBA00022777"/>
    </source>
</evidence>
<dbReference type="SUPFAM" id="SSF47384">
    <property type="entry name" value="Homodimeric domain of signal transducing histidine kinase"/>
    <property type="match status" value="1"/>
</dbReference>
<dbReference type="InterPro" id="IPR035909">
    <property type="entry name" value="CheB_C"/>
</dbReference>
<evidence type="ECO:0000259" key="12">
    <source>
        <dbReference type="PROSITE" id="PS50122"/>
    </source>
</evidence>
<keyword evidence="5" id="KW-0808">Transferase</keyword>
<dbReference type="PRINTS" id="PR00344">
    <property type="entry name" value="BCTRLSENSOR"/>
</dbReference>
<evidence type="ECO:0000256" key="1">
    <source>
        <dbReference type="ARBA" id="ARBA00000085"/>
    </source>
</evidence>
<feature type="modified residue" description="4-aspartylphosphate" evidence="9">
    <location>
        <position position="868"/>
    </location>
</feature>
<feature type="active site" evidence="8">
    <location>
        <position position="40"/>
    </location>
</feature>
<dbReference type="SUPFAM" id="SSF52172">
    <property type="entry name" value="CheY-like"/>
    <property type="match status" value="1"/>
</dbReference>
<keyword evidence="7" id="KW-0902">Two-component regulatory system</keyword>
<keyword evidence="14" id="KW-1185">Reference proteome</keyword>
<dbReference type="InterPro" id="IPR001789">
    <property type="entry name" value="Sig_transdc_resp-reg_receiver"/>
</dbReference>
<evidence type="ECO:0000256" key="5">
    <source>
        <dbReference type="ARBA" id="ARBA00022679"/>
    </source>
</evidence>
<proteinExistence type="predicted"/>
<dbReference type="RefSeq" id="WP_184948970.1">
    <property type="nucleotide sequence ID" value="NZ_BOMC01000081.1"/>
</dbReference>
<dbReference type="InterPro" id="IPR000673">
    <property type="entry name" value="Sig_transdc_resp-reg_Me-estase"/>
</dbReference>
<dbReference type="FunFam" id="3.30.565.10:FF:000006">
    <property type="entry name" value="Sensor histidine kinase WalK"/>
    <property type="match status" value="1"/>
</dbReference>
<evidence type="ECO:0000256" key="2">
    <source>
        <dbReference type="ARBA" id="ARBA00004236"/>
    </source>
</evidence>
<dbReference type="Gene3D" id="3.40.50.2300">
    <property type="match status" value="1"/>
</dbReference>
<protein>
    <recommendedName>
        <fullName evidence="3">histidine kinase</fullName>
        <ecNumber evidence="3">2.7.13.3</ecNumber>
    </recommendedName>
</protein>
<evidence type="ECO:0000256" key="8">
    <source>
        <dbReference type="PROSITE-ProRule" id="PRU00050"/>
    </source>
</evidence>
<gene>
    <name evidence="13" type="ORF">BKA14_000082</name>
</gene>
<feature type="active site" evidence="8">
    <location>
        <position position="13"/>
    </location>
</feature>
<dbReference type="InterPro" id="IPR004358">
    <property type="entry name" value="Sig_transdc_His_kin-like_C"/>
</dbReference>
<evidence type="ECO:0000313" key="14">
    <source>
        <dbReference type="Proteomes" id="UP000542742"/>
    </source>
</evidence>
<dbReference type="CDD" id="cd17574">
    <property type="entry name" value="REC_OmpR"/>
    <property type="match status" value="1"/>
</dbReference>
<dbReference type="GO" id="GO:0008984">
    <property type="term" value="F:protein-glutamate methylesterase activity"/>
    <property type="evidence" value="ECO:0007669"/>
    <property type="project" value="InterPro"/>
</dbReference>
<dbReference type="CDD" id="cd00082">
    <property type="entry name" value="HisKA"/>
    <property type="match status" value="1"/>
</dbReference>
<dbReference type="Gene3D" id="3.30.565.10">
    <property type="entry name" value="Histidine kinase-like ATPase, C-terminal domain"/>
    <property type="match status" value="1"/>
</dbReference>
<dbReference type="InterPro" id="IPR036097">
    <property type="entry name" value="HisK_dim/P_sf"/>
</dbReference>
<dbReference type="InterPro" id="IPR003594">
    <property type="entry name" value="HATPase_dom"/>
</dbReference>
<dbReference type="Pfam" id="PF00512">
    <property type="entry name" value="HisKA"/>
    <property type="match status" value="1"/>
</dbReference>
<reference evidence="13 14" key="1">
    <citation type="submission" date="2020-08" db="EMBL/GenBank/DDBJ databases">
        <title>Sequencing the genomes of 1000 actinobacteria strains.</title>
        <authorList>
            <person name="Klenk H.-P."/>
        </authorList>
    </citation>
    <scope>NUCLEOTIDE SEQUENCE [LARGE SCALE GENOMIC DNA]</scope>
    <source>
        <strain evidence="13 14">DSM 45518</strain>
    </source>
</reference>
<feature type="domain" description="CheB-type methylesterase" evidence="12">
    <location>
        <begin position="1"/>
        <end position="189"/>
    </location>
</feature>
<dbReference type="SUPFAM" id="SSF55785">
    <property type="entry name" value="PYP-like sensor domain (PAS domain)"/>
    <property type="match status" value="1"/>
</dbReference>
<dbReference type="Pfam" id="PF02518">
    <property type="entry name" value="HATPase_c"/>
    <property type="match status" value="1"/>
</dbReference>
<evidence type="ECO:0000256" key="9">
    <source>
        <dbReference type="PROSITE-ProRule" id="PRU00169"/>
    </source>
</evidence>
<keyword evidence="6 13" id="KW-0418">Kinase</keyword>
<evidence type="ECO:0000256" key="4">
    <source>
        <dbReference type="ARBA" id="ARBA00022553"/>
    </source>
</evidence>
<name>A0A7W7FYR7_9ACTN</name>
<dbReference type="SUPFAM" id="SSF55781">
    <property type="entry name" value="GAF domain-like"/>
    <property type="match status" value="1"/>
</dbReference>
<evidence type="ECO:0000259" key="10">
    <source>
        <dbReference type="PROSITE" id="PS50109"/>
    </source>
</evidence>
<keyword evidence="4 9" id="KW-0597">Phosphoprotein</keyword>
<dbReference type="CDD" id="cd16433">
    <property type="entry name" value="CheB"/>
    <property type="match status" value="1"/>
</dbReference>
<dbReference type="GO" id="GO:0000156">
    <property type="term" value="F:phosphorelay response regulator activity"/>
    <property type="evidence" value="ECO:0007669"/>
    <property type="project" value="InterPro"/>
</dbReference>
<dbReference type="EMBL" id="JACHMF010000001">
    <property type="protein sequence ID" value="MBB4689934.1"/>
    <property type="molecule type" value="Genomic_DNA"/>
</dbReference>
<dbReference type="Proteomes" id="UP000542742">
    <property type="component" value="Unassembled WGS sequence"/>
</dbReference>
<dbReference type="EC" id="2.7.13.3" evidence="3"/>
<dbReference type="Gene3D" id="3.40.50.180">
    <property type="entry name" value="Methylesterase CheB, C-terminal domain"/>
    <property type="match status" value="1"/>
</dbReference>
<dbReference type="SMART" id="SM00448">
    <property type="entry name" value="REC"/>
    <property type="match status" value="1"/>
</dbReference>
<dbReference type="Gene3D" id="3.30.450.40">
    <property type="match status" value="1"/>
</dbReference>
<evidence type="ECO:0000259" key="11">
    <source>
        <dbReference type="PROSITE" id="PS50110"/>
    </source>
</evidence>
<dbReference type="InterPro" id="IPR011006">
    <property type="entry name" value="CheY-like_superfamily"/>
</dbReference>
<sequence>MAGRYQGVVVGSSLGGIEALQLVLGRVQRLIGVPIVVAHHIGPSVSRLEKVLGRTSRLPVRWATDGGPVEPNVVHLCPPRSLVRWEPDGTFTVRRHEGGSSLGLVDELFSSAADALGHHLLAVVLTGAGSDGTAGARVVRDAGGTVVAEDEETATASGMPGSVVRAGLADLVLPLAEIPGMLDRVIGLGRSLPLPELLAAEAVFAAGGEMGALMAATDWARSALGPVERWSPVLRSTLAMALGSDLAMCVLWGRDLVLLYNDAYRDIIGGKHPTVLGRSAASAFPETAHLNDPLFQRIRDTGRGLLQRDQPTPYMRDGELEEAFFTFSYSPLYEGSEIVGLLATVVDTTHQVQAGRRLRVLHRLATGGLDDGDAESAVCDRVAAVLADDPEDVPFALLYLVDRVGAELHLAAAVGLEPGSVAAPRRMSVSEATAWPISAVVRRAEPRVVDGLPDGFRGLVCGPYPEQPTKALVLPAGRHSDGSTAAVVVLGASARIPLAVAYRSFFELVAEQVGASLTAARRRQEARERIAALTALDRDKTEFFAGVSHEFRTPLTLTLGPLEQLLDTPVADLRPDEVHTAVRVAHRNALRLLRLVNTLLEFAQLEQGRRRLRLEDVDLAALTTDLAGVFRSAVEKAGLELVVDCPPLPRTVTVDPEMWERIVLNLISNALKHTFTGSITVALRPLPNHVELEVADTGIGIADDQLPLLFTRFHRVRGARARSHEGSGLGLALVQQLARLHRGTVRVRSTLGVGSRFTVWLPLNQRRPADPTTDDHPEARNEHRRAFAEEAELWLNGHDLPAGIQDAAPPAPGLPGRKPTVLLVDDNPDMRDYVRRLLSDRYEVTAVADGRQALDALVERGFDLVLSDVMMPELDGLALLARIRTDPRHRATPVILLTALADPGSTVAGLAAGAHDYIVKPFTARELIARVEAQLALARLRADPGRGTSS</sequence>
<dbReference type="GO" id="GO:0005737">
    <property type="term" value="C:cytoplasm"/>
    <property type="evidence" value="ECO:0007669"/>
    <property type="project" value="InterPro"/>
</dbReference>
<dbReference type="Gene3D" id="3.30.450.20">
    <property type="entry name" value="PAS domain"/>
    <property type="match status" value="1"/>
</dbReference>
<dbReference type="PROSITE" id="PS50110">
    <property type="entry name" value="RESPONSE_REGULATORY"/>
    <property type="match status" value="1"/>
</dbReference>
<dbReference type="GO" id="GO:0006935">
    <property type="term" value="P:chemotaxis"/>
    <property type="evidence" value="ECO:0007669"/>
    <property type="project" value="UniProtKB-UniRule"/>
</dbReference>
<accession>A0A7W7FYR7</accession>
<dbReference type="GO" id="GO:0000155">
    <property type="term" value="F:phosphorelay sensor kinase activity"/>
    <property type="evidence" value="ECO:0007669"/>
    <property type="project" value="InterPro"/>
</dbReference>
<dbReference type="PROSITE" id="PS50109">
    <property type="entry name" value="HIS_KIN"/>
    <property type="match status" value="1"/>
</dbReference>
<feature type="domain" description="Histidine kinase" evidence="10">
    <location>
        <begin position="546"/>
        <end position="765"/>
    </location>
</feature>
<dbReference type="SMART" id="SM00388">
    <property type="entry name" value="HisKA"/>
    <property type="match status" value="1"/>
</dbReference>
<dbReference type="SUPFAM" id="SSF52738">
    <property type="entry name" value="Methylesterase CheB, C-terminal domain"/>
    <property type="match status" value="1"/>
</dbReference>
<dbReference type="InterPro" id="IPR005467">
    <property type="entry name" value="His_kinase_dom"/>
</dbReference>
<dbReference type="InterPro" id="IPR029016">
    <property type="entry name" value="GAF-like_dom_sf"/>
</dbReference>
<dbReference type="InterPro" id="IPR003661">
    <property type="entry name" value="HisK_dim/P_dom"/>
</dbReference>
<dbReference type="SMART" id="SM00387">
    <property type="entry name" value="HATPase_c"/>
    <property type="match status" value="1"/>
</dbReference>
<organism evidence="13 14">
    <name type="scientific">Paractinoplanes abujensis</name>
    <dbReference type="NCBI Taxonomy" id="882441"/>
    <lineage>
        <taxon>Bacteria</taxon>
        <taxon>Bacillati</taxon>
        <taxon>Actinomycetota</taxon>
        <taxon>Actinomycetes</taxon>
        <taxon>Micromonosporales</taxon>
        <taxon>Micromonosporaceae</taxon>
        <taxon>Paractinoplanes</taxon>
    </lineage>
</organism>
<dbReference type="PANTHER" id="PTHR43547:SF2">
    <property type="entry name" value="HYBRID SIGNAL TRANSDUCTION HISTIDINE KINASE C"/>
    <property type="match status" value="1"/>
</dbReference>
<feature type="domain" description="Response regulatory" evidence="11">
    <location>
        <begin position="820"/>
        <end position="935"/>
    </location>
</feature>
<comment type="subcellular location">
    <subcellularLocation>
        <location evidence="2">Cell membrane</location>
    </subcellularLocation>
</comment>
<dbReference type="Pfam" id="PF01339">
    <property type="entry name" value="CheB_methylest"/>
    <property type="match status" value="1"/>
</dbReference>
<comment type="caution">
    <text evidence="13">The sequence shown here is derived from an EMBL/GenBank/DDBJ whole genome shotgun (WGS) entry which is preliminary data.</text>
</comment>
<dbReference type="PROSITE" id="PS50122">
    <property type="entry name" value="CHEB"/>
    <property type="match status" value="1"/>
</dbReference>
<dbReference type="Pfam" id="PF00072">
    <property type="entry name" value="Response_reg"/>
    <property type="match status" value="1"/>
</dbReference>
<dbReference type="SUPFAM" id="SSF55874">
    <property type="entry name" value="ATPase domain of HSP90 chaperone/DNA topoisomerase II/histidine kinase"/>
    <property type="match status" value="1"/>
</dbReference>